<feature type="coiled-coil region" evidence="1">
    <location>
        <begin position="358"/>
        <end position="484"/>
    </location>
</feature>
<dbReference type="Proteomes" id="UP000077202">
    <property type="component" value="Unassembled WGS sequence"/>
</dbReference>
<accession>A0A176VP26</accession>
<reference evidence="3" key="1">
    <citation type="submission" date="2016-03" db="EMBL/GenBank/DDBJ databases">
        <title>Mechanisms controlling the formation of the plant cell surface in tip-growing cells are functionally conserved among land plants.</title>
        <authorList>
            <person name="Honkanen S."/>
            <person name="Jones V.A."/>
            <person name="Morieri G."/>
            <person name="Champion C."/>
            <person name="Hetherington A.J."/>
            <person name="Kelly S."/>
            <person name="Saint-Marcoux D."/>
            <person name="Proust H."/>
            <person name="Prescott H."/>
            <person name="Dolan L."/>
        </authorList>
    </citation>
    <scope>NUCLEOTIDE SEQUENCE [LARGE SCALE GENOMIC DNA]</scope>
    <source>
        <tissue evidence="3">Whole gametophyte</tissue>
    </source>
</reference>
<evidence type="ECO:0000256" key="1">
    <source>
        <dbReference type="SAM" id="Coils"/>
    </source>
</evidence>
<keyword evidence="4" id="KW-1185">Reference proteome</keyword>
<feature type="region of interest" description="Disordered" evidence="2">
    <location>
        <begin position="1"/>
        <end position="25"/>
    </location>
</feature>
<name>A0A176VP26_MARPO</name>
<evidence type="ECO:0000313" key="3">
    <source>
        <dbReference type="EMBL" id="OAE22654.1"/>
    </source>
</evidence>
<feature type="region of interest" description="Disordered" evidence="2">
    <location>
        <begin position="142"/>
        <end position="242"/>
    </location>
</feature>
<proteinExistence type="predicted"/>
<protein>
    <submittedName>
        <fullName evidence="3">Uncharacterized protein</fullName>
    </submittedName>
</protein>
<keyword evidence="1" id="KW-0175">Coiled coil</keyword>
<comment type="caution">
    <text evidence="3">The sequence shown here is derived from an EMBL/GenBank/DDBJ whole genome shotgun (WGS) entry which is preliminary data.</text>
</comment>
<organism evidence="3 4">
    <name type="scientific">Marchantia polymorpha subsp. ruderalis</name>
    <dbReference type="NCBI Taxonomy" id="1480154"/>
    <lineage>
        <taxon>Eukaryota</taxon>
        <taxon>Viridiplantae</taxon>
        <taxon>Streptophyta</taxon>
        <taxon>Embryophyta</taxon>
        <taxon>Marchantiophyta</taxon>
        <taxon>Marchantiopsida</taxon>
        <taxon>Marchantiidae</taxon>
        <taxon>Marchantiales</taxon>
        <taxon>Marchantiaceae</taxon>
        <taxon>Marchantia</taxon>
    </lineage>
</organism>
<dbReference type="AlphaFoldDB" id="A0A176VP26"/>
<evidence type="ECO:0000313" key="4">
    <source>
        <dbReference type="Proteomes" id="UP000077202"/>
    </source>
</evidence>
<gene>
    <name evidence="3" type="ORF">AXG93_328s1060</name>
</gene>
<sequence>MELDVPGDGPGVVAREGPASASKSVHLSKEEEATFGALFKNCKSSKNGYKTFDYVDRKRSNVAVAILQILQPHRTTYMSSWQVGFVELALAVRRKTINKQARPKQKARKLILPAGSSADTGRAAIARDSPSFKDDVRTKVLGRSTDLSAPKAQVPSEEALRPSGHRGRRAATARMLAQERCLSSEQVPFDDTPSEQGPSAQGQFRVVPSALRPPESIPTGEGKDAETLVPSAETPSARPDWEDVVGLPGAGSLTPLEVLGEHGVEAATEEAARPSARELPKISVATEFMETEEDTPSKEEEVQSVRGTPTGVLCKQVVPLLWYLDCKVVKYGDLRHCGSYVELVQNWTRIKVATNPELIVMDKKYRQLEERYNFLQDQCALARKLQKAALKLRDEMVTNARREIDELRAKVQTDFSVEQIQIRNLADELVRKTQALEQSEAARRANEELMGRLQSQCDKLRTQRAAAKEQLAEVEDHNRRATDRTLEELVLRVDRCLRGYACWEIVAHERMTLRELEMRATALMAGDGRCQR</sequence>
<dbReference type="EMBL" id="LVLJ01003102">
    <property type="protein sequence ID" value="OAE22654.1"/>
    <property type="molecule type" value="Genomic_DNA"/>
</dbReference>
<evidence type="ECO:0000256" key="2">
    <source>
        <dbReference type="SAM" id="MobiDB-lite"/>
    </source>
</evidence>